<organism evidence="7 8">
    <name type="scientific">Oryza meyeriana var. granulata</name>
    <dbReference type="NCBI Taxonomy" id="110450"/>
    <lineage>
        <taxon>Eukaryota</taxon>
        <taxon>Viridiplantae</taxon>
        <taxon>Streptophyta</taxon>
        <taxon>Embryophyta</taxon>
        <taxon>Tracheophyta</taxon>
        <taxon>Spermatophyta</taxon>
        <taxon>Magnoliopsida</taxon>
        <taxon>Liliopsida</taxon>
        <taxon>Poales</taxon>
        <taxon>Poaceae</taxon>
        <taxon>BOP clade</taxon>
        <taxon>Oryzoideae</taxon>
        <taxon>Oryzeae</taxon>
        <taxon>Oryzinae</taxon>
        <taxon>Oryza</taxon>
        <taxon>Oryza meyeriana</taxon>
    </lineage>
</organism>
<evidence type="ECO:0000313" key="8">
    <source>
        <dbReference type="Proteomes" id="UP000479710"/>
    </source>
</evidence>
<keyword evidence="3" id="KW-0238">DNA-binding</keyword>
<evidence type="ECO:0000256" key="5">
    <source>
        <dbReference type="SAM" id="MobiDB-lite"/>
    </source>
</evidence>
<dbReference type="PANTHER" id="PTHR12081:SF98">
    <property type="entry name" value="E2F-DP TRANSCRIPTION FACTOR"/>
    <property type="match status" value="1"/>
</dbReference>
<protein>
    <recommendedName>
        <fullName evidence="6">E2F transcription factor CC-MB domain-containing protein</fullName>
    </recommendedName>
</protein>
<evidence type="ECO:0000256" key="3">
    <source>
        <dbReference type="ARBA" id="ARBA00023125"/>
    </source>
</evidence>
<dbReference type="InterPro" id="IPR015633">
    <property type="entry name" value="E2F"/>
</dbReference>
<feature type="region of interest" description="Disordered" evidence="5">
    <location>
        <begin position="258"/>
        <end position="284"/>
    </location>
</feature>
<gene>
    <name evidence="7" type="ORF">E2562_011264</name>
</gene>
<accession>A0A6G1BU49</accession>
<dbReference type="Pfam" id="PF16421">
    <property type="entry name" value="E2F_CC-MB"/>
    <property type="match status" value="1"/>
</dbReference>
<evidence type="ECO:0000313" key="7">
    <source>
        <dbReference type="EMBL" id="KAF0891865.1"/>
    </source>
</evidence>
<dbReference type="GO" id="GO:0000978">
    <property type="term" value="F:RNA polymerase II cis-regulatory region sequence-specific DNA binding"/>
    <property type="evidence" value="ECO:0007669"/>
    <property type="project" value="InterPro"/>
</dbReference>
<dbReference type="GO" id="GO:0046983">
    <property type="term" value="F:protein dimerization activity"/>
    <property type="evidence" value="ECO:0007669"/>
    <property type="project" value="InterPro"/>
</dbReference>
<dbReference type="InterPro" id="IPR032198">
    <property type="entry name" value="E2F_CC-MB"/>
</dbReference>
<evidence type="ECO:0000256" key="1">
    <source>
        <dbReference type="ARBA" id="ARBA00010940"/>
    </source>
</evidence>
<proteinExistence type="inferred from homology"/>
<dbReference type="GO" id="GO:0090575">
    <property type="term" value="C:RNA polymerase II transcription regulator complex"/>
    <property type="evidence" value="ECO:0007669"/>
    <property type="project" value="TreeGrafter"/>
</dbReference>
<dbReference type="Gene3D" id="6.10.250.540">
    <property type="match status" value="1"/>
</dbReference>
<dbReference type="Proteomes" id="UP000479710">
    <property type="component" value="Unassembled WGS sequence"/>
</dbReference>
<evidence type="ECO:0000256" key="4">
    <source>
        <dbReference type="ARBA" id="ARBA00023163"/>
    </source>
</evidence>
<dbReference type="OrthoDB" id="1743261at2759"/>
<keyword evidence="2" id="KW-0805">Transcription regulation</keyword>
<feature type="compositionally biased region" description="Low complexity" evidence="5">
    <location>
        <begin position="46"/>
        <end position="69"/>
    </location>
</feature>
<keyword evidence="8" id="KW-1185">Reference proteome</keyword>
<name>A0A6G1BU49_9ORYZ</name>
<dbReference type="EMBL" id="SPHZ02000011">
    <property type="protein sequence ID" value="KAF0891865.1"/>
    <property type="molecule type" value="Genomic_DNA"/>
</dbReference>
<dbReference type="InterPro" id="IPR037241">
    <property type="entry name" value="E2F-DP_heterodim"/>
</dbReference>
<evidence type="ECO:0000256" key="2">
    <source>
        <dbReference type="ARBA" id="ARBA00023015"/>
    </source>
</evidence>
<feature type="domain" description="E2F transcription factor CC-MB" evidence="6">
    <location>
        <begin position="72"/>
        <end position="162"/>
    </location>
</feature>
<dbReference type="GO" id="GO:0000981">
    <property type="term" value="F:DNA-binding transcription factor activity, RNA polymerase II-specific"/>
    <property type="evidence" value="ECO:0007669"/>
    <property type="project" value="TreeGrafter"/>
</dbReference>
<comment type="caution">
    <text evidence="7">The sequence shown here is derived from an EMBL/GenBank/DDBJ whole genome shotgun (WGS) entry which is preliminary data.</text>
</comment>
<dbReference type="CDD" id="cd14660">
    <property type="entry name" value="E2F_DD"/>
    <property type="match status" value="1"/>
</dbReference>
<sequence length="284" mass="31127">MSGGGRAPAAQHVVQSVQRLVPLPPARMRVAAPGDYHRFPLPPSPAAAAAAARSRRGLSSGQRGSDDSGTNFDGNISCLQTEVENLDIQEQALDRSIRWLFVTEDDIKGLPCFQNEVLVTIKGPRGTTLEVPDPDEAGDYPQRRYRILLRSKMGPIDLYLVSQYKKMEELGETATPTRHASVAEPPSIATEAGQNSEQNMLLHVQQDIQNTLELHASHAFGGMKKITPSDVDTDADYWLLTDEMQWDQMDTNDFLAEEISETQPPAAASEPTAVGFKPSTMDNQ</sequence>
<dbReference type="AlphaFoldDB" id="A0A6G1BU49"/>
<reference evidence="7 8" key="1">
    <citation type="submission" date="2019-11" db="EMBL/GenBank/DDBJ databases">
        <title>Whole genome sequence of Oryza granulata.</title>
        <authorList>
            <person name="Li W."/>
        </authorList>
    </citation>
    <scope>NUCLEOTIDE SEQUENCE [LARGE SCALE GENOMIC DNA]</scope>
    <source>
        <strain evidence="8">cv. Menghai</strain>
        <tissue evidence="7">Leaf</tissue>
    </source>
</reference>
<feature type="region of interest" description="Disordered" evidence="5">
    <location>
        <begin position="36"/>
        <end position="73"/>
    </location>
</feature>
<keyword evidence="4" id="KW-0804">Transcription</keyword>
<dbReference type="PANTHER" id="PTHR12081">
    <property type="entry name" value="TRANSCRIPTION FACTOR E2F"/>
    <property type="match status" value="1"/>
</dbReference>
<evidence type="ECO:0000259" key="6">
    <source>
        <dbReference type="Pfam" id="PF16421"/>
    </source>
</evidence>
<dbReference type="SUPFAM" id="SSF144074">
    <property type="entry name" value="E2F-DP heterodimerization region"/>
    <property type="match status" value="1"/>
</dbReference>
<comment type="similarity">
    <text evidence="1">Belongs to the E2F/DP family.</text>
</comment>